<name>A0A5B7JR49_PORTR</name>
<evidence type="ECO:0000313" key="2">
    <source>
        <dbReference type="Proteomes" id="UP000324222"/>
    </source>
</evidence>
<protein>
    <submittedName>
        <fullName evidence="1">Uncharacterized protein</fullName>
    </submittedName>
</protein>
<evidence type="ECO:0000313" key="1">
    <source>
        <dbReference type="EMBL" id="MPC96923.1"/>
    </source>
</evidence>
<dbReference type="EMBL" id="VSRR010107887">
    <property type="protein sequence ID" value="MPC96923.1"/>
    <property type="molecule type" value="Genomic_DNA"/>
</dbReference>
<sequence>MNTTVTPEHLLLHISAFLDLHHNITLHHGPSPG</sequence>
<accession>A0A5B7JR49</accession>
<keyword evidence="2" id="KW-1185">Reference proteome</keyword>
<dbReference type="AlphaFoldDB" id="A0A5B7JR49"/>
<reference evidence="1 2" key="1">
    <citation type="submission" date="2019-05" db="EMBL/GenBank/DDBJ databases">
        <title>Another draft genome of Portunus trituberculatus and its Hox gene families provides insights of decapod evolution.</title>
        <authorList>
            <person name="Jeong J.-H."/>
            <person name="Song I."/>
            <person name="Kim S."/>
            <person name="Choi T."/>
            <person name="Kim D."/>
            <person name="Ryu S."/>
            <person name="Kim W."/>
        </authorList>
    </citation>
    <scope>NUCLEOTIDE SEQUENCE [LARGE SCALE GENOMIC DNA]</scope>
    <source>
        <tissue evidence="1">Muscle</tissue>
    </source>
</reference>
<proteinExistence type="predicted"/>
<gene>
    <name evidence="1" type="ORF">E2C01_092204</name>
</gene>
<dbReference type="Proteomes" id="UP000324222">
    <property type="component" value="Unassembled WGS sequence"/>
</dbReference>
<organism evidence="1 2">
    <name type="scientific">Portunus trituberculatus</name>
    <name type="common">Swimming crab</name>
    <name type="synonym">Neptunus trituberculatus</name>
    <dbReference type="NCBI Taxonomy" id="210409"/>
    <lineage>
        <taxon>Eukaryota</taxon>
        <taxon>Metazoa</taxon>
        <taxon>Ecdysozoa</taxon>
        <taxon>Arthropoda</taxon>
        <taxon>Crustacea</taxon>
        <taxon>Multicrustacea</taxon>
        <taxon>Malacostraca</taxon>
        <taxon>Eumalacostraca</taxon>
        <taxon>Eucarida</taxon>
        <taxon>Decapoda</taxon>
        <taxon>Pleocyemata</taxon>
        <taxon>Brachyura</taxon>
        <taxon>Eubrachyura</taxon>
        <taxon>Portunoidea</taxon>
        <taxon>Portunidae</taxon>
        <taxon>Portuninae</taxon>
        <taxon>Portunus</taxon>
    </lineage>
</organism>
<comment type="caution">
    <text evidence="1">The sequence shown here is derived from an EMBL/GenBank/DDBJ whole genome shotgun (WGS) entry which is preliminary data.</text>
</comment>